<dbReference type="RefSeq" id="WP_064231590.1">
    <property type="nucleotide sequence ID" value="NZ_LVZK01000001.1"/>
</dbReference>
<protein>
    <submittedName>
        <fullName evidence="1">Uncharacterized protein</fullName>
    </submittedName>
</protein>
<reference evidence="1 2" key="1">
    <citation type="submission" date="2016-04" db="EMBL/GenBank/DDBJ databases">
        <title>Peptidophaga gingivicola gen. nov., sp. nov., isolated from human subgingival plaque.</title>
        <authorList>
            <person name="Beall C.J."/>
            <person name="Mokrzan E.M."/>
            <person name="Griffen A.L."/>
            <person name="Leys E.J."/>
        </authorList>
    </citation>
    <scope>NUCLEOTIDE SEQUENCE [LARGE SCALE GENOMIC DNA]</scope>
    <source>
        <strain evidence="1 2">BA112</strain>
    </source>
</reference>
<comment type="caution">
    <text evidence="1">The sequence shown here is derived from an EMBL/GenBank/DDBJ whole genome shotgun (WGS) entry which is preliminary data.</text>
</comment>
<accession>A0A179B5N6</accession>
<gene>
    <name evidence="1" type="ORF">A4H34_07710</name>
</gene>
<dbReference type="OrthoDB" id="3266589at2"/>
<evidence type="ECO:0000313" key="1">
    <source>
        <dbReference type="EMBL" id="OAP86977.1"/>
    </source>
</evidence>
<dbReference type="STRING" id="1823756.A4H34_07710"/>
<organism evidence="1 2">
    <name type="scientific">Peptidiphaga gingivicola</name>
    <dbReference type="NCBI Taxonomy" id="2741497"/>
    <lineage>
        <taxon>Bacteria</taxon>
        <taxon>Bacillati</taxon>
        <taxon>Actinomycetota</taxon>
        <taxon>Actinomycetes</taxon>
        <taxon>Actinomycetales</taxon>
        <taxon>Actinomycetaceae</taxon>
        <taxon>Peptidiphaga</taxon>
    </lineage>
</organism>
<keyword evidence="2" id="KW-1185">Reference proteome</keyword>
<dbReference type="EMBL" id="LVZK01000001">
    <property type="protein sequence ID" value="OAP86977.1"/>
    <property type="molecule type" value="Genomic_DNA"/>
</dbReference>
<sequence length="276" mass="27996">MRTSAACALGGRVLSAAERLEAARRALVLAESAAGVSSVAVLPGRASHGEAVLGAATGRAWSGAASDAAHWREASGGWAVPECLAEILPRGLEPGMSVGFSGSVLMGLLLAGIASGSGAWSVFLGMPGMGWDAAGSLGVDASRTVCVPKVGDAARTQALTAAVDGFDVVVVGSSIRLDARERRLLSKRAAVRGSLLLGEGWDCRDRVRGEVVAVEGVDRGVGHVRALLVEATSGRRRVRLRIGACGWAPVQASDGEKNEAAGRAQGGLSLVEAIPS</sequence>
<dbReference type="AlphaFoldDB" id="A0A179B5N6"/>
<name>A0A179B5N6_9ACTO</name>
<evidence type="ECO:0000313" key="2">
    <source>
        <dbReference type="Proteomes" id="UP000078368"/>
    </source>
</evidence>
<proteinExistence type="predicted"/>
<dbReference type="Proteomes" id="UP000078368">
    <property type="component" value="Unassembled WGS sequence"/>
</dbReference>